<reference evidence="2" key="1">
    <citation type="submission" date="2013-04" db="EMBL/GenBank/DDBJ databases">
        <authorList>
            <person name="Qu J."/>
            <person name="Murali S.C."/>
            <person name="Bandaranaike D."/>
            <person name="Bellair M."/>
            <person name="Blankenburg K."/>
            <person name="Chao H."/>
            <person name="Dinh H."/>
            <person name="Doddapaneni H."/>
            <person name="Downs B."/>
            <person name="Dugan-Rocha S."/>
            <person name="Elkadiri S."/>
            <person name="Gnanaolivu R.D."/>
            <person name="Hernandez B."/>
            <person name="Javaid M."/>
            <person name="Jayaseelan J.C."/>
            <person name="Lee S."/>
            <person name="Li M."/>
            <person name="Ming W."/>
            <person name="Munidasa M."/>
            <person name="Muniz J."/>
            <person name="Nguyen L."/>
            <person name="Ongeri F."/>
            <person name="Osuji N."/>
            <person name="Pu L.-L."/>
            <person name="Puazo M."/>
            <person name="Qu C."/>
            <person name="Quiroz J."/>
            <person name="Raj R."/>
            <person name="Weissenberger G."/>
            <person name="Xin Y."/>
            <person name="Zou X."/>
            <person name="Han Y."/>
            <person name="Richards S."/>
            <person name="Worley K."/>
            <person name="Muzny D."/>
            <person name="Gibbs R."/>
        </authorList>
    </citation>
    <scope>NUCLEOTIDE SEQUENCE</scope>
    <source>
        <strain evidence="2">Sampled in the wild</strain>
    </source>
</reference>
<proteinExistence type="predicted"/>
<dbReference type="EMBL" id="KZ311343">
    <property type="protein sequence ID" value="KAG8240099.1"/>
    <property type="molecule type" value="Genomic_DNA"/>
</dbReference>
<evidence type="ECO:0000256" key="1">
    <source>
        <dbReference type="SAM" id="MobiDB-lite"/>
    </source>
</evidence>
<reference evidence="2" key="2">
    <citation type="submission" date="2017-10" db="EMBL/GenBank/DDBJ databases">
        <title>Ladona fulva Genome sequencing and assembly.</title>
        <authorList>
            <person name="Murali S."/>
            <person name="Richards S."/>
            <person name="Bandaranaike D."/>
            <person name="Bellair M."/>
            <person name="Blankenburg K."/>
            <person name="Chao H."/>
            <person name="Dinh H."/>
            <person name="Doddapaneni H."/>
            <person name="Dugan-Rocha S."/>
            <person name="Elkadiri S."/>
            <person name="Gnanaolivu R."/>
            <person name="Hernandez B."/>
            <person name="Skinner E."/>
            <person name="Javaid M."/>
            <person name="Lee S."/>
            <person name="Li M."/>
            <person name="Ming W."/>
            <person name="Munidasa M."/>
            <person name="Muniz J."/>
            <person name="Nguyen L."/>
            <person name="Hughes D."/>
            <person name="Osuji N."/>
            <person name="Pu L.-L."/>
            <person name="Puazo M."/>
            <person name="Qu C."/>
            <person name="Quiroz J."/>
            <person name="Raj R."/>
            <person name="Weissenberger G."/>
            <person name="Xin Y."/>
            <person name="Zou X."/>
            <person name="Han Y."/>
            <person name="Worley K."/>
            <person name="Muzny D."/>
            <person name="Gibbs R."/>
        </authorList>
    </citation>
    <scope>NUCLEOTIDE SEQUENCE</scope>
    <source>
        <strain evidence="2">Sampled in the wild</strain>
    </source>
</reference>
<gene>
    <name evidence="2" type="ORF">J437_LFUL019669</name>
</gene>
<dbReference type="OrthoDB" id="272977at2759"/>
<accession>A0A8K0KRD5</accession>
<dbReference type="Proteomes" id="UP000792457">
    <property type="component" value="Unassembled WGS sequence"/>
</dbReference>
<name>A0A8K0KRD5_LADFU</name>
<organism evidence="2 3">
    <name type="scientific">Ladona fulva</name>
    <name type="common">Scarce chaser dragonfly</name>
    <name type="synonym">Libellula fulva</name>
    <dbReference type="NCBI Taxonomy" id="123851"/>
    <lineage>
        <taxon>Eukaryota</taxon>
        <taxon>Metazoa</taxon>
        <taxon>Ecdysozoa</taxon>
        <taxon>Arthropoda</taxon>
        <taxon>Hexapoda</taxon>
        <taxon>Insecta</taxon>
        <taxon>Pterygota</taxon>
        <taxon>Palaeoptera</taxon>
        <taxon>Odonata</taxon>
        <taxon>Epiprocta</taxon>
        <taxon>Anisoptera</taxon>
        <taxon>Libelluloidea</taxon>
        <taxon>Libellulidae</taxon>
        <taxon>Ladona</taxon>
    </lineage>
</organism>
<sequence>MMGEVSRHLYVQTSQEALNLRRQGSGRESGTGGQYTPLQRVGSGRARHGELQQPKARRILLDVSFSPAAGGPNSRSGLLNAPVDDLNNIQEDIDEEDPEGRTEHFMAILVECLAHLGKLPDAVEVPKAFDYLNNF</sequence>
<feature type="region of interest" description="Disordered" evidence="1">
    <location>
        <begin position="21"/>
        <end position="54"/>
    </location>
</feature>
<dbReference type="AlphaFoldDB" id="A0A8K0KRD5"/>
<protein>
    <submittedName>
        <fullName evidence="2">Uncharacterized protein</fullName>
    </submittedName>
</protein>
<comment type="caution">
    <text evidence="2">The sequence shown here is derived from an EMBL/GenBank/DDBJ whole genome shotgun (WGS) entry which is preliminary data.</text>
</comment>
<evidence type="ECO:0000313" key="3">
    <source>
        <dbReference type="Proteomes" id="UP000792457"/>
    </source>
</evidence>
<keyword evidence="3" id="KW-1185">Reference proteome</keyword>
<evidence type="ECO:0000313" key="2">
    <source>
        <dbReference type="EMBL" id="KAG8240099.1"/>
    </source>
</evidence>